<evidence type="ECO:0000256" key="2">
    <source>
        <dbReference type="ARBA" id="ARBA00022833"/>
    </source>
</evidence>
<dbReference type="AlphaFoldDB" id="A0A512NNZ1"/>
<sequence>MTDDDFMRYAIELGRTRMTEIGAAPFAAVVVKDGEIVGEGCNTVLIDHDPTLHGEVAAIRDACKRLGTFDLSGCDIYTSCEPCEMCVAAIWWARIDRVFYANALADTADILPIDGLSHDVSRPIGERSAPARQLMAAEAYTVIKEWVQSGQSAALMTRPKR</sequence>
<dbReference type="PANTHER" id="PTHR11079:SF161">
    <property type="entry name" value="CMP_DCMP-TYPE DEAMINASE DOMAIN-CONTAINING PROTEIN"/>
    <property type="match status" value="1"/>
</dbReference>
<keyword evidence="2" id="KW-0862">Zinc</keyword>
<dbReference type="SUPFAM" id="SSF53927">
    <property type="entry name" value="Cytidine deaminase-like"/>
    <property type="match status" value="1"/>
</dbReference>
<evidence type="ECO:0000313" key="5">
    <source>
        <dbReference type="Proteomes" id="UP000321058"/>
    </source>
</evidence>
<dbReference type="RefSeq" id="WP_218037596.1">
    <property type="nucleotide sequence ID" value="NZ_BKAJ01000174.1"/>
</dbReference>
<organism evidence="4 5">
    <name type="scientific">Reyranella soli</name>
    <dbReference type="NCBI Taxonomy" id="1230389"/>
    <lineage>
        <taxon>Bacteria</taxon>
        <taxon>Pseudomonadati</taxon>
        <taxon>Pseudomonadota</taxon>
        <taxon>Alphaproteobacteria</taxon>
        <taxon>Hyphomicrobiales</taxon>
        <taxon>Reyranellaceae</taxon>
        <taxon>Reyranella</taxon>
    </lineage>
</organism>
<dbReference type="InterPro" id="IPR016193">
    <property type="entry name" value="Cytidine_deaminase-like"/>
</dbReference>
<comment type="caution">
    <text evidence="4">The sequence shown here is derived from an EMBL/GenBank/DDBJ whole genome shotgun (WGS) entry which is preliminary data.</text>
</comment>
<dbReference type="Pfam" id="PF00383">
    <property type="entry name" value="dCMP_cyt_deam_1"/>
    <property type="match status" value="1"/>
</dbReference>
<reference evidence="4 5" key="1">
    <citation type="submission" date="2019-07" db="EMBL/GenBank/DDBJ databases">
        <title>Whole genome shotgun sequence of Reyranella soli NBRC 108950.</title>
        <authorList>
            <person name="Hosoyama A."/>
            <person name="Uohara A."/>
            <person name="Ohji S."/>
            <person name="Ichikawa N."/>
        </authorList>
    </citation>
    <scope>NUCLEOTIDE SEQUENCE [LARGE SCALE GENOMIC DNA]</scope>
    <source>
        <strain evidence="4 5">NBRC 108950</strain>
    </source>
</reference>
<name>A0A512NNZ1_9HYPH</name>
<evidence type="ECO:0000256" key="1">
    <source>
        <dbReference type="ARBA" id="ARBA00022723"/>
    </source>
</evidence>
<evidence type="ECO:0000313" key="4">
    <source>
        <dbReference type="EMBL" id="GEP60649.1"/>
    </source>
</evidence>
<dbReference type="InterPro" id="IPR016192">
    <property type="entry name" value="APOBEC/CMP_deaminase_Zn-bd"/>
</dbReference>
<dbReference type="GO" id="GO:0006152">
    <property type="term" value="P:purine nucleoside catabolic process"/>
    <property type="evidence" value="ECO:0007669"/>
    <property type="project" value="TreeGrafter"/>
</dbReference>
<keyword evidence="5" id="KW-1185">Reference proteome</keyword>
<dbReference type="Proteomes" id="UP000321058">
    <property type="component" value="Unassembled WGS sequence"/>
</dbReference>
<dbReference type="GO" id="GO:0008270">
    <property type="term" value="F:zinc ion binding"/>
    <property type="evidence" value="ECO:0007669"/>
    <property type="project" value="InterPro"/>
</dbReference>
<dbReference type="Gene3D" id="3.40.140.10">
    <property type="entry name" value="Cytidine Deaminase, domain 2"/>
    <property type="match status" value="1"/>
</dbReference>
<dbReference type="PROSITE" id="PS00903">
    <property type="entry name" value="CYT_DCMP_DEAMINASES_1"/>
    <property type="match status" value="1"/>
</dbReference>
<dbReference type="EMBL" id="BKAJ01000174">
    <property type="protein sequence ID" value="GEP60649.1"/>
    <property type="molecule type" value="Genomic_DNA"/>
</dbReference>
<accession>A0A512NNZ1</accession>
<dbReference type="PROSITE" id="PS51747">
    <property type="entry name" value="CYT_DCMP_DEAMINASES_2"/>
    <property type="match status" value="1"/>
</dbReference>
<dbReference type="PANTHER" id="PTHR11079">
    <property type="entry name" value="CYTOSINE DEAMINASE FAMILY MEMBER"/>
    <property type="match status" value="1"/>
</dbReference>
<gene>
    <name evidence="4" type="ORF">RSO01_78150</name>
</gene>
<dbReference type="GO" id="GO:0047974">
    <property type="term" value="F:guanosine deaminase activity"/>
    <property type="evidence" value="ECO:0007669"/>
    <property type="project" value="TreeGrafter"/>
</dbReference>
<proteinExistence type="predicted"/>
<evidence type="ECO:0000259" key="3">
    <source>
        <dbReference type="PROSITE" id="PS51747"/>
    </source>
</evidence>
<feature type="domain" description="CMP/dCMP-type deaminase" evidence="3">
    <location>
        <begin position="1"/>
        <end position="119"/>
    </location>
</feature>
<protein>
    <submittedName>
        <fullName evidence="4">tRNA-specific adenosine deaminase</fullName>
    </submittedName>
</protein>
<dbReference type="CDD" id="cd01285">
    <property type="entry name" value="nucleoside_deaminase"/>
    <property type="match status" value="1"/>
</dbReference>
<keyword evidence="1" id="KW-0479">Metal-binding</keyword>
<dbReference type="InterPro" id="IPR002125">
    <property type="entry name" value="CMP_dCMP_dom"/>
</dbReference>